<keyword evidence="2" id="KW-1185">Reference proteome</keyword>
<accession>A0ACB8T341</accession>
<organism evidence="1 2">
    <name type="scientific">Artomyces pyxidatus</name>
    <dbReference type="NCBI Taxonomy" id="48021"/>
    <lineage>
        <taxon>Eukaryota</taxon>
        <taxon>Fungi</taxon>
        <taxon>Dikarya</taxon>
        <taxon>Basidiomycota</taxon>
        <taxon>Agaricomycotina</taxon>
        <taxon>Agaricomycetes</taxon>
        <taxon>Russulales</taxon>
        <taxon>Auriscalpiaceae</taxon>
        <taxon>Artomyces</taxon>
    </lineage>
</organism>
<reference evidence="1" key="1">
    <citation type="submission" date="2021-03" db="EMBL/GenBank/DDBJ databases">
        <authorList>
            <consortium name="DOE Joint Genome Institute"/>
            <person name="Ahrendt S."/>
            <person name="Looney B.P."/>
            <person name="Miyauchi S."/>
            <person name="Morin E."/>
            <person name="Drula E."/>
            <person name="Courty P.E."/>
            <person name="Chicoki N."/>
            <person name="Fauchery L."/>
            <person name="Kohler A."/>
            <person name="Kuo A."/>
            <person name="Labutti K."/>
            <person name="Pangilinan J."/>
            <person name="Lipzen A."/>
            <person name="Riley R."/>
            <person name="Andreopoulos W."/>
            <person name="He G."/>
            <person name="Johnson J."/>
            <person name="Barry K.W."/>
            <person name="Grigoriev I.V."/>
            <person name="Nagy L."/>
            <person name="Hibbett D."/>
            <person name="Henrissat B."/>
            <person name="Matheny P.B."/>
            <person name="Labbe J."/>
            <person name="Martin F."/>
        </authorList>
    </citation>
    <scope>NUCLEOTIDE SEQUENCE</scope>
    <source>
        <strain evidence="1">HHB10654</strain>
    </source>
</reference>
<evidence type="ECO:0000313" key="2">
    <source>
        <dbReference type="Proteomes" id="UP000814140"/>
    </source>
</evidence>
<gene>
    <name evidence="1" type="ORF">BV25DRAFT_1824981</name>
</gene>
<reference evidence="1" key="2">
    <citation type="journal article" date="2022" name="New Phytol.">
        <title>Evolutionary transition to the ectomycorrhizal habit in the genomes of a hyperdiverse lineage of mushroom-forming fungi.</title>
        <authorList>
            <person name="Looney B."/>
            <person name="Miyauchi S."/>
            <person name="Morin E."/>
            <person name="Drula E."/>
            <person name="Courty P.E."/>
            <person name="Kohler A."/>
            <person name="Kuo A."/>
            <person name="LaButti K."/>
            <person name="Pangilinan J."/>
            <person name="Lipzen A."/>
            <person name="Riley R."/>
            <person name="Andreopoulos W."/>
            <person name="He G."/>
            <person name="Johnson J."/>
            <person name="Nolan M."/>
            <person name="Tritt A."/>
            <person name="Barry K.W."/>
            <person name="Grigoriev I.V."/>
            <person name="Nagy L.G."/>
            <person name="Hibbett D."/>
            <person name="Henrissat B."/>
            <person name="Matheny P.B."/>
            <person name="Labbe J."/>
            <person name="Martin F.M."/>
        </authorList>
    </citation>
    <scope>NUCLEOTIDE SEQUENCE</scope>
    <source>
        <strain evidence="1">HHB10654</strain>
    </source>
</reference>
<dbReference type="EMBL" id="MU277205">
    <property type="protein sequence ID" value="KAI0062928.1"/>
    <property type="molecule type" value="Genomic_DNA"/>
</dbReference>
<dbReference type="Proteomes" id="UP000814140">
    <property type="component" value="Unassembled WGS sequence"/>
</dbReference>
<proteinExistence type="predicted"/>
<name>A0ACB8T341_9AGAM</name>
<comment type="caution">
    <text evidence="1">The sequence shown here is derived from an EMBL/GenBank/DDBJ whole genome shotgun (WGS) entry which is preliminary data.</text>
</comment>
<sequence length="766" mass="83676">MFLSVARLRLLAAAFSFLPLVCAHQNTIFTSSVSYCAPPENLLVEQFDIAYFPANNSLVFNVTAASVQADVNVTANLFLNVYGLHPVNITIDICSLFNGALCPLPLYNFSGSETLMLPSSINIASRLPGIAYKIPDLEAFAQLTLTEVKTGELKACVQSTLSNGWSTHQPGVAWGIGGLAFLALFSAAWQSFIPESLAPYRLLDLLGLYQLIASSGFLDLNYPVVYRAFTINFSWAMGLFSQSPTSSMQRSITNMRHLTGGNLADSAAGGSIALVNRKLSPYNTPVGGGKAFAVPSTLLAAAQALPKANLAVLGRRDLVAAGNISHFAVLSDVQTVTQASSNVLEAGVPIYVNFIGIATANAFMTAFFSALILAAITVAILGMIYGVVVLASREERITSQWLMDLKARYPVFARTWALRIALICYFPLVTFTFYQWSLKDSWLSVLISVITFLAILGSVGYAALRVQVYGRRGSPYLLSTDLPDLDPLYGQFRTSRYFFFALPLAVAFLRSLLIAAAKTHGNVQIIFIVVIEVFFLLSLILLKPGKTRRADVFSVFIGVMRLLCAGLLIAFIESINLAPIPRVVIGIIVAVLYSVTVIVAFLNTLWNLGIQHVWTRRPFSSLRSRRSEELSLEKSVESKDKDENVVDVFAVDVESRPRNPTPTHNQLLDTSVRQTYPTFTPTTTAAEPSSAHSTDTTVSYGHQIPSRWRRSMLLHSRSSSNADSTYTRVTPLTSGSSPVDETRPPSPSRPGHSRQSTIQEERVIHL</sequence>
<evidence type="ECO:0000313" key="1">
    <source>
        <dbReference type="EMBL" id="KAI0062928.1"/>
    </source>
</evidence>
<protein>
    <submittedName>
        <fullName evidence="1">TRP-domain-containing protein</fullName>
    </submittedName>
</protein>